<keyword evidence="1 4" id="KW-0328">Glycosyltransferase</keyword>
<dbReference type="PANTHER" id="PTHR34106:SF4">
    <property type="entry name" value="BLL5143 PROTEIN"/>
    <property type="match status" value="1"/>
</dbReference>
<dbReference type="CDD" id="cd18613">
    <property type="entry name" value="GH130"/>
    <property type="match status" value="1"/>
</dbReference>
<evidence type="ECO:0000256" key="3">
    <source>
        <dbReference type="ARBA" id="ARBA00024356"/>
    </source>
</evidence>
<dbReference type="EC" id="2.4.1.-" evidence="4"/>
<gene>
    <name evidence="4" type="ORF">HG15A2_29190</name>
</gene>
<dbReference type="EMBL" id="CP036263">
    <property type="protein sequence ID" value="QDS99593.1"/>
    <property type="molecule type" value="Genomic_DNA"/>
</dbReference>
<dbReference type="PANTHER" id="PTHR34106">
    <property type="entry name" value="GLYCOSIDASE"/>
    <property type="match status" value="1"/>
</dbReference>
<dbReference type="Gene3D" id="2.115.10.20">
    <property type="entry name" value="Glycosyl hydrolase domain, family 43"/>
    <property type="match status" value="1"/>
</dbReference>
<dbReference type="InterPro" id="IPR023296">
    <property type="entry name" value="Glyco_hydro_beta-prop_sf"/>
</dbReference>
<dbReference type="KEGG" id="amob:HG15A2_29190"/>
<dbReference type="Pfam" id="PF04041">
    <property type="entry name" value="Glyco_hydro_130"/>
    <property type="match status" value="1"/>
</dbReference>
<protein>
    <submittedName>
        <fullName evidence="4">Beta-1,4-mannooligosaccharide phosphorylase</fullName>
        <ecNumber evidence="4">2.4.1.-</ecNumber>
    </submittedName>
</protein>
<keyword evidence="2 4" id="KW-0808">Transferase</keyword>
<proteinExistence type="inferred from homology"/>
<dbReference type="Proteomes" id="UP000319852">
    <property type="component" value="Chromosome"/>
</dbReference>
<organism evidence="4 5">
    <name type="scientific">Adhaeretor mobilis</name>
    <dbReference type="NCBI Taxonomy" id="1930276"/>
    <lineage>
        <taxon>Bacteria</taxon>
        <taxon>Pseudomonadati</taxon>
        <taxon>Planctomycetota</taxon>
        <taxon>Planctomycetia</taxon>
        <taxon>Pirellulales</taxon>
        <taxon>Lacipirellulaceae</taxon>
        <taxon>Adhaeretor</taxon>
    </lineage>
</organism>
<dbReference type="AlphaFoldDB" id="A0A517MXK4"/>
<dbReference type="InterPro" id="IPR007184">
    <property type="entry name" value="Mannoside_phosphorylase"/>
</dbReference>
<dbReference type="GO" id="GO:0016757">
    <property type="term" value="F:glycosyltransferase activity"/>
    <property type="evidence" value="ECO:0007669"/>
    <property type="project" value="UniProtKB-KW"/>
</dbReference>
<evidence type="ECO:0000256" key="2">
    <source>
        <dbReference type="ARBA" id="ARBA00022679"/>
    </source>
</evidence>
<evidence type="ECO:0000256" key="1">
    <source>
        <dbReference type="ARBA" id="ARBA00022676"/>
    </source>
</evidence>
<evidence type="ECO:0000313" key="5">
    <source>
        <dbReference type="Proteomes" id="UP000319852"/>
    </source>
</evidence>
<reference evidence="4 5" key="1">
    <citation type="submission" date="2019-02" db="EMBL/GenBank/DDBJ databases">
        <title>Deep-cultivation of Planctomycetes and their phenomic and genomic characterization uncovers novel biology.</title>
        <authorList>
            <person name="Wiegand S."/>
            <person name="Jogler M."/>
            <person name="Boedeker C."/>
            <person name="Pinto D."/>
            <person name="Vollmers J."/>
            <person name="Rivas-Marin E."/>
            <person name="Kohn T."/>
            <person name="Peeters S.H."/>
            <person name="Heuer A."/>
            <person name="Rast P."/>
            <person name="Oberbeckmann S."/>
            <person name="Bunk B."/>
            <person name="Jeske O."/>
            <person name="Meyerdierks A."/>
            <person name="Storesund J.E."/>
            <person name="Kallscheuer N."/>
            <person name="Luecker S."/>
            <person name="Lage O.M."/>
            <person name="Pohl T."/>
            <person name="Merkel B.J."/>
            <person name="Hornburger P."/>
            <person name="Mueller R.-W."/>
            <person name="Bruemmer F."/>
            <person name="Labrenz M."/>
            <person name="Spormann A.M."/>
            <person name="Op den Camp H."/>
            <person name="Overmann J."/>
            <person name="Amann R."/>
            <person name="Jetten M.S.M."/>
            <person name="Mascher T."/>
            <person name="Medema M.H."/>
            <person name="Devos D.P."/>
            <person name="Kaster A.-K."/>
            <person name="Ovreas L."/>
            <person name="Rohde M."/>
            <person name="Galperin M.Y."/>
            <person name="Jogler C."/>
        </authorList>
    </citation>
    <scope>NUCLEOTIDE SEQUENCE [LARGE SCALE GENOMIC DNA]</scope>
    <source>
        <strain evidence="4 5">HG15A2</strain>
    </source>
</reference>
<comment type="similarity">
    <text evidence="3">Belongs to the glycosyl hydrolase 130 family.</text>
</comment>
<sequence>MQMELTKAKMSNNVINLKRTGTVLKPDQSRVLLRPFSPGDSQRTNRIITRIMALPEEQVGHLLDEVTAEFSQRHREIRRMFLERFEQVRQEHDPKGGLSEERRLLIGSYFLAEYTLESAALFNPSIVMHPDQAGLPPGALRFTLSLRATGEGHISSITFRTGIIHSNNQIEVLDAAGYLSEPRQIPNPAYEKGLFTRKLRELGFKSEFTGRVIDKLGDSFDMQELRAALDAELDQERHSQGVLQEDQNTAHGIWMLAQSNYEVQFQPEQQLSERILFPATPSQSNGIEDARFVRFQNDDGSYIYYATFTAFDGNVVMPELVETVDFLRFRFTTLNGPAAQNKGMAMFPRKIDGHYAMLARQDNESIYLSYSDNVHFWNERQVLLRPTFSWELIQIGNCGSPIETDAGWLVLSHGVGPLRKYCIGAFLLDRDDPSKVIGRLRAPLIQPNENEREGYVPNVVYTCGALLHKSELIIPYGLADHATGFATVPVEDVLAAME</sequence>
<accession>A0A517MXK4</accession>
<name>A0A517MXK4_9BACT</name>
<evidence type="ECO:0000313" key="4">
    <source>
        <dbReference type="EMBL" id="QDS99593.1"/>
    </source>
</evidence>
<dbReference type="SUPFAM" id="SSF75005">
    <property type="entry name" value="Arabinanase/levansucrase/invertase"/>
    <property type="match status" value="1"/>
</dbReference>
<keyword evidence="5" id="KW-1185">Reference proteome</keyword>